<dbReference type="PANTHER" id="PTHR43065:SF42">
    <property type="entry name" value="TWO-COMPONENT SENSOR PPRA"/>
    <property type="match status" value="1"/>
</dbReference>
<dbReference type="SUPFAM" id="SSF55874">
    <property type="entry name" value="ATPase domain of HSP90 chaperone/DNA topoisomerase II/histidine kinase"/>
    <property type="match status" value="1"/>
</dbReference>
<dbReference type="InterPro" id="IPR005467">
    <property type="entry name" value="His_kinase_dom"/>
</dbReference>
<dbReference type="GO" id="GO:0016020">
    <property type="term" value="C:membrane"/>
    <property type="evidence" value="ECO:0007669"/>
    <property type="project" value="UniProtKB-SubCell"/>
</dbReference>
<dbReference type="SMART" id="SM00304">
    <property type="entry name" value="HAMP"/>
    <property type="match status" value="1"/>
</dbReference>
<dbReference type="Gene3D" id="3.30.565.10">
    <property type="entry name" value="Histidine kinase-like ATPase, C-terminal domain"/>
    <property type="match status" value="1"/>
</dbReference>
<gene>
    <name evidence="14" type="ORF">SAMN02746065_103178</name>
</gene>
<dbReference type="SUPFAM" id="SSF55785">
    <property type="entry name" value="PYP-like sensor domain (PAS domain)"/>
    <property type="match status" value="1"/>
</dbReference>
<dbReference type="PIRSF" id="PIRSF037532">
    <property type="entry name" value="STHK_NtrY"/>
    <property type="match status" value="1"/>
</dbReference>
<dbReference type="Proteomes" id="UP000192418">
    <property type="component" value="Unassembled WGS sequence"/>
</dbReference>
<dbReference type="NCBIfam" id="TIGR00229">
    <property type="entry name" value="sensory_box"/>
    <property type="match status" value="1"/>
</dbReference>
<evidence type="ECO:0000259" key="11">
    <source>
        <dbReference type="PROSITE" id="PS50109"/>
    </source>
</evidence>
<dbReference type="PANTHER" id="PTHR43065">
    <property type="entry name" value="SENSOR HISTIDINE KINASE"/>
    <property type="match status" value="1"/>
</dbReference>
<dbReference type="PROSITE" id="PS50109">
    <property type="entry name" value="HIS_KIN"/>
    <property type="match status" value="1"/>
</dbReference>
<dbReference type="InterPro" id="IPR000014">
    <property type="entry name" value="PAS"/>
</dbReference>
<keyword evidence="9" id="KW-0902">Two-component regulatory system</keyword>
<dbReference type="InterPro" id="IPR003660">
    <property type="entry name" value="HAMP_dom"/>
</dbReference>
<keyword evidence="7 14" id="KW-0418">Kinase</keyword>
<dbReference type="GO" id="GO:0006355">
    <property type="term" value="P:regulation of DNA-templated transcription"/>
    <property type="evidence" value="ECO:0007669"/>
    <property type="project" value="InterPro"/>
</dbReference>
<keyword evidence="5" id="KW-0808">Transferase</keyword>
<evidence type="ECO:0000256" key="7">
    <source>
        <dbReference type="ARBA" id="ARBA00022777"/>
    </source>
</evidence>
<dbReference type="SUPFAM" id="SSF158472">
    <property type="entry name" value="HAMP domain-like"/>
    <property type="match status" value="1"/>
</dbReference>
<reference evidence="14 15" key="1">
    <citation type="submission" date="2017-04" db="EMBL/GenBank/DDBJ databases">
        <authorList>
            <person name="Afonso C.L."/>
            <person name="Miller P.J."/>
            <person name="Scott M.A."/>
            <person name="Spackman E."/>
            <person name="Goraichik I."/>
            <person name="Dimitrov K.M."/>
            <person name="Suarez D.L."/>
            <person name="Swayne D.E."/>
        </authorList>
    </citation>
    <scope>NUCLEOTIDE SEQUENCE [LARGE SCALE GENOMIC DNA]</scope>
    <source>
        <strain evidence="14 15">DSM 3385</strain>
    </source>
</reference>
<keyword evidence="8" id="KW-0067">ATP-binding</keyword>
<dbReference type="CDD" id="cd00130">
    <property type="entry name" value="PAS"/>
    <property type="match status" value="1"/>
</dbReference>
<dbReference type="InterPro" id="IPR035965">
    <property type="entry name" value="PAS-like_dom_sf"/>
</dbReference>
<keyword evidence="4" id="KW-0597">Phosphoprotein</keyword>
<accession>A0A1W1ZUI3</accession>
<keyword evidence="10" id="KW-1133">Transmembrane helix</keyword>
<feature type="transmembrane region" description="Helical" evidence="10">
    <location>
        <begin position="101"/>
        <end position="121"/>
    </location>
</feature>
<feature type="domain" description="PAS" evidence="12">
    <location>
        <begin position="406"/>
        <end position="479"/>
    </location>
</feature>
<name>A0A1W1ZUI3_9BACT</name>
<dbReference type="InterPro" id="IPR003594">
    <property type="entry name" value="HATPase_dom"/>
</dbReference>
<keyword evidence="15" id="KW-1185">Reference proteome</keyword>
<dbReference type="AlphaFoldDB" id="A0A1W1ZUI3"/>
<dbReference type="SMART" id="SM00387">
    <property type="entry name" value="HATPase_c"/>
    <property type="match status" value="1"/>
</dbReference>
<dbReference type="SMART" id="SM00388">
    <property type="entry name" value="HisKA"/>
    <property type="match status" value="1"/>
</dbReference>
<dbReference type="InterPro" id="IPR003661">
    <property type="entry name" value="HisK_dim/P_dom"/>
</dbReference>
<dbReference type="InterPro" id="IPR017232">
    <property type="entry name" value="NtrY"/>
</dbReference>
<protein>
    <recommendedName>
        <fullName evidence="3">histidine kinase</fullName>
        <ecNumber evidence="3">2.7.13.3</ecNumber>
    </recommendedName>
</protein>
<keyword evidence="6" id="KW-0547">Nucleotide-binding</keyword>
<dbReference type="InterPro" id="IPR036097">
    <property type="entry name" value="HisK_dim/P_sf"/>
</dbReference>
<evidence type="ECO:0000256" key="1">
    <source>
        <dbReference type="ARBA" id="ARBA00000085"/>
    </source>
</evidence>
<evidence type="ECO:0000256" key="3">
    <source>
        <dbReference type="ARBA" id="ARBA00012438"/>
    </source>
</evidence>
<evidence type="ECO:0000256" key="8">
    <source>
        <dbReference type="ARBA" id="ARBA00022840"/>
    </source>
</evidence>
<evidence type="ECO:0000256" key="2">
    <source>
        <dbReference type="ARBA" id="ARBA00004370"/>
    </source>
</evidence>
<dbReference type="CDD" id="cd00082">
    <property type="entry name" value="HisKA"/>
    <property type="match status" value="1"/>
</dbReference>
<evidence type="ECO:0000313" key="15">
    <source>
        <dbReference type="Proteomes" id="UP000192418"/>
    </source>
</evidence>
<dbReference type="EMBL" id="FWXY01000003">
    <property type="protein sequence ID" value="SMC51738.1"/>
    <property type="molecule type" value="Genomic_DNA"/>
</dbReference>
<dbReference type="OrthoDB" id="9781147at2"/>
<evidence type="ECO:0000259" key="12">
    <source>
        <dbReference type="PROSITE" id="PS50112"/>
    </source>
</evidence>
<dbReference type="Pfam" id="PF00672">
    <property type="entry name" value="HAMP"/>
    <property type="match status" value="1"/>
</dbReference>
<dbReference type="Pfam" id="PF00512">
    <property type="entry name" value="HisKA"/>
    <property type="match status" value="1"/>
</dbReference>
<comment type="catalytic activity">
    <reaction evidence="1">
        <text>ATP + protein L-histidine = ADP + protein N-phospho-L-histidine.</text>
        <dbReference type="EC" id="2.7.13.3"/>
    </reaction>
</comment>
<evidence type="ECO:0000256" key="4">
    <source>
        <dbReference type="ARBA" id="ARBA00022553"/>
    </source>
</evidence>
<dbReference type="EC" id="2.7.13.3" evidence="3"/>
<dbReference type="Pfam" id="PF02518">
    <property type="entry name" value="HATPase_c"/>
    <property type="match status" value="1"/>
</dbReference>
<comment type="subcellular location">
    <subcellularLocation>
        <location evidence="2">Membrane</location>
    </subcellularLocation>
</comment>
<feature type="transmembrane region" description="Helical" evidence="10">
    <location>
        <begin position="312"/>
        <end position="334"/>
    </location>
</feature>
<dbReference type="STRING" id="1121400.SAMN02746065_103178"/>
<dbReference type="Pfam" id="PF00989">
    <property type="entry name" value="PAS"/>
    <property type="match status" value="1"/>
</dbReference>
<feature type="transmembrane region" description="Helical" evidence="10">
    <location>
        <begin position="58"/>
        <end position="80"/>
    </location>
</feature>
<dbReference type="SMART" id="SM00091">
    <property type="entry name" value="PAS"/>
    <property type="match status" value="1"/>
</dbReference>
<dbReference type="PRINTS" id="PR00344">
    <property type="entry name" value="BCTRLSENSOR"/>
</dbReference>
<dbReference type="InterPro" id="IPR004358">
    <property type="entry name" value="Sig_transdc_His_kin-like_C"/>
</dbReference>
<dbReference type="RefSeq" id="WP_084067145.1">
    <property type="nucleotide sequence ID" value="NZ_FWXY01000003.1"/>
</dbReference>
<keyword evidence="10" id="KW-0472">Membrane</keyword>
<evidence type="ECO:0000259" key="13">
    <source>
        <dbReference type="PROSITE" id="PS50885"/>
    </source>
</evidence>
<dbReference type="PROSITE" id="PS50885">
    <property type="entry name" value="HAMP"/>
    <property type="match status" value="1"/>
</dbReference>
<evidence type="ECO:0000256" key="9">
    <source>
        <dbReference type="ARBA" id="ARBA00023012"/>
    </source>
</evidence>
<dbReference type="InterPro" id="IPR013767">
    <property type="entry name" value="PAS_fold"/>
</dbReference>
<dbReference type="CDD" id="cd06225">
    <property type="entry name" value="HAMP"/>
    <property type="match status" value="1"/>
</dbReference>
<dbReference type="Gene3D" id="6.10.340.10">
    <property type="match status" value="1"/>
</dbReference>
<proteinExistence type="predicted"/>
<feature type="domain" description="HAMP" evidence="13">
    <location>
        <begin position="335"/>
        <end position="387"/>
    </location>
</feature>
<dbReference type="Gene3D" id="1.10.287.130">
    <property type="match status" value="1"/>
</dbReference>
<keyword evidence="10" id="KW-0812">Transmembrane</keyword>
<evidence type="ECO:0000256" key="10">
    <source>
        <dbReference type="SAM" id="Phobius"/>
    </source>
</evidence>
<dbReference type="PROSITE" id="PS50112">
    <property type="entry name" value="PAS"/>
    <property type="match status" value="1"/>
</dbReference>
<feature type="transmembrane region" description="Helical" evidence="10">
    <location>
        <begin position="26"/>
        <end position="46"/>
    </location>
</feature>
<dbReference type="SUPFAM" id="SSF47384">
    <property type="entry name" value="Homodimeric domain of signal transducing histidine kinase"/>
    <property type="match status" value="1"/>
</dbReference>
<dbReference type="GO" id="GO:0000155">
    <property type="term" value="F:phosphorelay sensor kinase activity"/>
    <property type="evidence" value="ECO:0007669"/>
    <property type="project" value="InterPro"/>
</dbReference>
<feature type="domain" description="Histidine kinase" evidence="11">
    <location>
        <begin position="536"/>
        <end position="746"/>
    </location>
</feature>
<dbReference type="Gene3D" id="3.30.450.20">
    <property type="entry name" value="PAS domain"/>
    <property type="match status" value="1"/>
</dbReference>
<sequence length="746" mass="84039">MTDPHTFYTPPATDNTQGKSRLKKELGLMGMIIVLVGILTFAETRITDIGEHFPISNAVLVFILINTNLLLLLSLILLVFRNLAKLYYEKKNKLFGTRFKTKLVLAFVTLALLPTTVLFYFSIHFISRSLTFWFDVPVEQTLDTSLTLGRQVYDFIEDRNLFFATRAAYHIESQELLSPEKSKDLNRYIQVLQRAFNLHGVEIYAPDAKRLALSLTHELGQHYFGILTSNELLNFHGNQTGRSIVQNINAGEIVRTISRIPVNGPPEKTLGFLVTTTVLPRDISQSLVSISQGTDSYRQLKMLKKPIQWSNYMALSIVALLAVFCAVWFGFYLARSITIPLMKFAEGTKRVTRGDLNYQIDFTSDDEIGILINSFNSMTRELAMGNEKLALSEKKMRQQNLEIEKSRQYMEVVLKNISAGVISVDASGTITTINKAAEAMLGISSDQILGKNFRETLEKDHLKLAEKISHEIPRSLNSMAFPLSITINGSPKHFAAHFNALQNEQQENMGAVMVFDDITELEKAQRMAAWREVARRIAHEVKNPLTPIKLSAQRLKRKYSKQINETIFDQCTEMIVQHVDLIRNLVNEFATFAKFPDTLMKPCDLEALIIETVALYREGLEHVSFIVSIAPDLPALNLDRQQMKQAFINLIDNAVSAIHKSGSITIDVSLDTILKRVRIEVSDTGKGISDQEKTRLFEPYFSTKKSGMGLGLAIVNSIISDHDGMIRVKDNAPLGATFIIELPVNV</sequence>
<evidence type="ECO:0000256" key="6">
    <source>
        <dbReference type="ARBA" id="ARBA00022741"/>
    </source>
</evidence>
<evidence type="ECO:0000256" key="5">
    <source>
        <dbReference type="ARBA" id="ARBA00022679"/>
    </source>
</evidence>
<dbReference type="GO" id="GO:0005524">
    <property type="term" value="F:ATP binding"/>
    <property type="evidence" value="ECO:0007669"/>
    <property type="project" value="UniProtKB-KW"/>
</dbReference>
<organism evidence="14 15">
    <name type="scientific">Desulfocicer vacuolatum DSM 3385</name>
    <dbReference type="NCBI Taxonomy" id="1121400"/>
    <lineage>
        <taxon>Bacteria</taxon>
        <taxon>Pseudomonadati</taxon>
        <taxon>Thermodesulfobacteriota</taxon>
        <taxon>Desulfobacteria</taxon>
        <taxon>Desulfobacterales</taxon>
        <taxon>Desulfobacteraceae</taxon>
        <taxon>Desulfocicer</taxon>
    </lineage>
</organism>
<dbReference type="InterPro" id="IPR036890">
    <property type="entry name" value="HATPase_C_sf"/>
</dbReference>
<evidence type="ECO:0000313" key="14">
    <source>
        <dbReference type="EMBL" id="SMC51738.1"/>
    </source>
</evidence>